<dbReference type="GO" id="GO:0048246">
    <property type="term" value="P:macrophage chemotaxis"/>
    <property type="evidence" value="ECO:0007669"/>
    <property type="project" value="TreeGrafter"/>
</dbReference>
<feature type="chain" id="PRO_5027597231" evidence="1">
    <location>
        <begin position="23"/>
        <end position="115"/>
    </location>
</feature>
<proteinExistence type="predicted"/>
<dbReference type="GO" id="GO:0005615">
    <property type="term" value="C:extracellular space"/>
    <property type="evidence" value="ECO:0007669"/>
    <property type="project" value="TreeGrafter"/>
</dbReference>
<dbReference type="CTD" id="284340"/>
<reference evidence="3" key="1">
    <citation type="submission" date="2025-08" db="UniProtKB">
        <authorList>
            <consortium name="RefSeq"/>
        </authorList>
    </citation>
    <scope>IDENTIFICATION</scope>
</reference>
<dbReference type="GO" id="GO:0010759">
    <property type="term" value="P:positive regulation of macrophage chemotaxis"/>
    <property type="evidence" value="ECO:0007669"/>
    <property type="project" value="TreeGrafter"/>
</dbReference>
<dbReference type="InterPro" id="IPR029183">
    <property type="entry name" value="CXCL17"/>
</dbReference>
<name>A0A6P6DJQ4_OCTDE</name>
<keyword evidence="2" id="KW-1185">Reference proteome</keyword>
<sequence>MKLKISFLLLLLPLMLMSSVSSSPTSGVARGRWDQRQAPRRWLSEGSQEYPFLGVLRRNLMTEPQLPKKQCPCDHVKVNVKKTRHHRRHRKPNRRSRACQEFLKQCQLASIALPL</sequence>
<keyword evidence="1" id="KW-0732">Signal</keyword>
<evidence type="ECO:0000313" key="2">
    <source>
        <dbReference type="Proteomes" id="UP000515203"/>
    </source>
</evidence>
<evidence type="ECO:0000313" key="3">
    <source>
        <dbReference type="RefSeq" id="XP_023560287.1"/>
    </source>
</evidence>
<dbReference type="PANTHER" id="PTHR37351:SF1">
    <property type="entry name" value="C-X-C MOTIF CHEMOKINE 17"/>
    <property type="match status" value="1"/>
</dbReference>
<dbReference type="GO" id="GO:0050728">
    <property type="term" value="P:negative regulation of inflammatory response"/>
    <property type="evidence" value="ECO:0007669"/>
    <property type="project" value="TreeGrafter"/>
</dbReference>
<dbReference type="GO" id="GO:0010575">
    <property type="term" value="P:positive regulation of vascular endothelial growth factor production"/>
    <property type="evidence" value="ECO:0007669"/>
    <property type="project" value="TreeGrafter"/>
</dbReference>
<dbReference type="Pfam" id="PF15211">
    <property type="entry name" value="CXCL17"/>
    <property type="match status" value="1"/>
</dbReference>
<accession>A0A6P6DJQ4</accession>
<gene>
    <name evidence="3" type="primary">Cxcl17</name>
</gene>
<dbReference type="GO" id="GO:0090026">
    <property type="term" value="P:positive regulation of monocyte chemotaxis"/>
    <property type="evidence" value="ECO:0007669"/>
    <property type="project" value="TreeGrafter"/>
</dbReference>
<feature type="signal peptide" evidence="1">
    <location>
        <begin position="1"/>
        <end position="22"/>
    </location>
</feature>
<evidence type="ECO:0000256" key="1">
    <source>
        <dbReference type="SAM" id="SignalP"/>
    </source>
</evidence>
<dbReference type="Proteomes" id="UP000515203">
    <property type="component" value="Unplaced"/>
</dbReference>
<protein>
    <submittedName>
        <fullName evidence="3">C-X-C motif chemokine 17 isoform X2</fullName>
    </submittedName>
</protein>
<dbReference type="AlphaFoldDB" id="A0A6P6DJQ4"/>
<dbReference type="PANTHER" id="PTHR37351">
    <property type="entry name" value="C-X-C MOTIF CHEMOKINE 17"/>
    <property type="match status" value="1"/>
</dbReference>
<dbReference type="GeneID" id="101573419"/>
<organism evidence="2 3">
    <name type="scientific">Octodon degus</name>
    <name type="common">Degu</name>
    <name type="synonym">Sciurus degus</name>
    <dbReference type="NCBI Taxonomy" id="10160"/>
    <lineage>
        <taxon>Eukaryota</taxon>
        <taxon>Metazoa</taxon>
        <taxon>Chordata</taxon>
        <taxon>Craniata</taxon>
        <taxon>Vertebrata</taxon>
        <taxon>Euteleostomi</taxon>
        <taxon>Mammalia</taxon>
        <taxon>Eutheria</taxon>
        <taxon>Euarchontoglires</taxon>
        <taxon>Glires</taxon>
        <taxon>Rodentia</taxon>
        <taxon>Hystricomorpha</taxon>
        <taxon>Octodontidae</taxon>
        <taxon>Octodon</taxon>
    </lineage>
</organism>
<dbReference type="RefSeq" id="XP_023560287.1">
    <property type="nucleotide sequence ID" value="XM_023704519.1"/>
</dbReference>